<dbReference type="AlphaFoldDB" id="A0A162ML00"/>
<name>A0A162ML00_9FIRM</name>
<keyword evidence="2" id="KW-1185">Reference proteome</keyword>
<proteinExistence type="predicted"/>
<comment type="caution">
    <text evidence="1">The sequence shown here is derived from an EMBL/GenBank/DDBJ whole genome shotgun (WGS) entry which is preliminary data.</text>
</comment>
<organism evidence="1 2">
    <name type="scientific">Thermovenabulum gondwanense</name>
    <dbReference type="NCBI Taxonomy" id="520767"/>
    <lineage>
        <taxon>Bacteria</taxon>
        <taxon>Bacillati</taxon>
        <taxon>Bacillota</taxon>
        <taxon>Clostridia</taxon>
        <taxon>Thermosediminibacterales</taxon>
        <taxon>Thermosediminibacteraceae</taxon>
        <taxon>Thermovenabulum</taxon>
    </lineage>
</organism>
<evidence type="ECO:0000313" key="2">
    <source>
        <dbReference type="Proteomes" id="UP000075737"/>
    </source>
</evidence>
<dbReference type="EMBL" id="LOHZ01000027">
    <property type="protein sequence ID" value="KYO66523.1"/>
    <property type="molecule type" value="Genomic_DNA"/>
</dbReference>
<gene>
    <name evidence="1" type="ORF">ATZ99_11510</name>
</gene>
<sequence>MSEEGEKIERKCETEEIKAEIAGAQEGEKDEKRDVENLFILSKKILRHTIITGKMENSLKTAANSFDFLKALVDSLASISSIAREKLIESAEETEINNTLLQGKKLFAPLLLNILHTEEFKQIMANTLVQVLNDK</sequence>
<protein>
    <submittedName>
        <fullName evidence="1">Uncharacterized protein</fullName>
    </submittedName>
</protein>
<accession>A0A162ML00</accession>
<reference evidence="1 2" key="1">
    <citation type="submission" date="2015-12" db="EMBL/GenBank/DDBJ databases">
        <title>Draft genome of Thermovenabulum gondwanense isolated from a red thermophilic microbial mat colonisisng an outflow channel of a bore well.</title>
        <authorList>
            <person name="Patel B.K."/>
        </authorList>
    </citation>
    <scope>NUCLEOTIDE SEQUENCE [LARGE SCALE GENOMIC DNA]</scope>
    <source>
        <strain evidence="1 2">R270</strain>
    </source>
</reference>
<dbReference type="OrthoDB" id="1729897at2"/>
<dbReference type="RefSeq" id="WP_068748279.1">
    <property type="nucleotide sequence ID" value="NZ_LOHZ01000027.1"/>
</dbReference>
<dbReference type="STRING" id="520767.ATZ99_11510"/>
<dbReference type="Proteomes" id="UP000075737">
    <property type="component" value="Unassembled WGS sequence"/>
</dbReference>
<evidence type="ECO:0000313" key="1">
    <source>
        <dbReference type="EMBL" id="KYO66523.1"/>
    </source>
</evidence>